<evidence type="ECO:0000313" key="1">
    <source>
        <dbReference type="EMBL" id="QDA61405.1"/>
    </source>
</evidence>
<dbReference type="AlphaFoldDB" id="A0A5B8A474"/>
<dbReference type="KEGG" id="hyj:FHG12_15440"/>
<sequence>MQLSSFTFHYKVVCTLALGAGFVLLSACQDDKSADPACSTPATIRDLTGLDGCRFVLELSSGKRLEPAGEAWTAYTPHDGEKVYIAYTDDPRASICMVGQTVKIVCIRAR</sequence>
<accession>A0A5B8A474</accession>
<gene>
    <name evidence="1" type="ORF">FHG12_15440</name>
</gene>
<dbReference type="EMBL" id="CP040896">
    <property type="protein sequence ID" value="QDA61405.1"/>
    <property type="molecule type" value="Genomic_DNA"/>
</dbReference>
<dbReference type="Proteomes" id="UP000305398">
    <property type="component" value="Chromosome"/>
</dbReference>
<dbReference type="RefSeq" id="WP_139516579.1">
    <property type="nucleotide sequence ID" value="NZ_CP040896.1"/>
</dbReference>
<evidence type="ECO:0000313" key="2">
    <source>
        <dbReference type="Proteomes" id="UP000305398"/>
    </source>
</evidence>
<organism evidence="1 2">
    <name type="scientific">Hymenobacter jejuensis</name>
    <dbReference type="NCBI Taxonomy" id="2502781"/>
    <lineage>
        <taxon>Bacteria</taxon>
        <taxon>Pseudomonadati</taxon>
        <taxon>Bacteroidota</taxon>
        <taxon>Cytophagia</taxon>
        <taxon>Cytophagales</taxon>
        <taxon>Hymenobacteraceae</taxon>
        <taxon>Hymenobacter</taxon>
    </lineage>
</organism>
<proteinExistence type="predicted"/>
<keyword evidence="2" id="KW-1185">Reference proteome</keyword>
<dbReference type="OrthoDB" id="1123393at2"/>
<name>A0A5B8A474_9BACT</name>
<protein>
    <submittedName>
        <fullName evidence="1">Uncharacterized protein</fullName>
    </submittedName>
</protein>
<reference evidence="1 2" key="1">
    <citation type="submission" date="2019-06" db="EMBL/GenBank/DDBJ databases">
        <authorList>
            <person name="Srinivasan S."/>
        </authorList>
    </citation>
    <scope>NUCLEOTIDE SEQUENCE [LARGE SCALE GENOMIC DNA]</scope>
    <source>
        <strain evidence="1 2">17J68-5</strain>
    </source>
</reference>